<dbReference type="PANTHER" id="PTHR11941:SF169">
    <property type="entry name" value="(7AS)-7A-METHYL-1,5-DIOXO-2,3,5,6,7,7A-HEXAHYDRO-1H-INDENE-CARBOXYL-COA HYDROLASE"/>
    <property type="match status" value="1"/>
</dbReference>
<dbReference type="OrthoDB" id="9775794at2"/>
<keyword evidence="6" id="KW-1185">Reference proteome</keyword>
<name>A0A1I0HT56_9GAMM</name>
<dbReference type="AlphaFoldDB" id="A0A1I0HT56"/>
<evidence type="ECO:0000313" key="5">
    <source>
        <dbReference type="EMBL" id="SET87229.1"/>
    </source>
</evidence>
<dbReference type="PANTHER" id="PTHR11941">
    <property type="entry name" value="ENOYL-COA HYDRATASE-RELATED"/>
    <property type="match status" value="1"/>
</dbReference>
<dbReference type="NCBIfam" id="NF006100">
    <property type="entry name" value="PRK08252.1"/>
    <property type="match status" value="1"/>
</dbReference>
<gene>
    <name evidence="5" type="ORF">SAMN04487962_13421</name>
</gene>
<dbReference type="GO" id="GO:0016829">
    <property type="term" value="F:lyase activity"/>
    <property type="evidence" value="ECO:0007669"/>
    <property type="project" value="UniProtKB-KW"/>
</dbReference>
<accession>A0A1I0HT56</accession>
<dbReference type="InterPro" id="IPR018376">
    <property type="entry name" value="Enoyl-CoA_hyd/isom_CS"/>
</dbReference>
<dbReference type="SUPFAM" id="SSF52096">
    <property type="entry name" value="ClpP/crotonase"/>
    <property type="match status" value="1"/>
</dbReference>
<evidence type="ECO:0000256" key="4">
    <source>
        <dbReference type="RuleBase" id="RU003707"/>
    </source>
</evidence>
<keyword evidence="3" id="KW-0456">Lyase</keyword>
<dbReference type="CDD" id="cd06558">
    <property type="entry name" value="crotonase-like"/>
    <property type="match status" value="1"/>
</dbReference>
<reference evidence="6" key="1">
    <citation type="submission" date="2016-10" db="EMBL/GenBank/DDBJ databases">
        <authorList>
            <person name="Varghese N."/>
            <person name="Submissions S."/>
        </authorList>
    </citation>
    <scope>NUCLEOTIDE SEQUENCE [LARGE SCALE GENOMIC DNA]</scope>
    <source>
        <strain evidence="6">CGMCC 1.6489</strain>
    </source>
</reference>
<evidence type="ECO:0000256" key="2">
    <source>
        <dbReference type="ARBA" id="ARBA00023098"/>
    </source>
</evidence>
<dbReference type="RefSeq" id="WP_091854861.1">
    <property type="nucleotide sequence ID" value="NZ_FOHZ01000034.1"/>
</dbReference>
<dbReference type="GO" id="GO:0006635">
    <property type="term" value="P:fatty acid beta-oxidation"/>
    <property type="evidence" value="ECO:0007669"/>
    <property type="project" value="TreeGrafter"/>
</dbReference>
<dbReference type="Pfam" id="PF00378">
    <property type="entry name" value="ECH_1"/>
    <property type="match status" value="1"/>
</dbReference>
<comment type="similarity">
    <text evidence="1 4">Belongs to the enoyl-CoA hydratase/isomerase family.</text>
</comment>
<sequence length="253" mass="27005">MSVIELKVEDGVAIITLNRPEAKNAINQAVAETMDKTLDELEARDDVRVLILTGAGGSFCAGMDLKAFVAGEKVVTDEKGFAGFVQAKLSKPVIAAIEGYALAGGCELALSCDLIVAANNAKFGLPEVKRGLAAGAGGLLRLPRQLPYRVAMELALTGDMADAQRMYDLGLINRLVNAGEAMSGALELARAIAVNAPMSLKATKNVIAQQQDWSLDEMFDRQAELIDPVMKSEDAIEGSRAFAEKRAPVWKNR</sequence>
<dbReference type="PROSITE" id="PS00166">
    <property type="entry name" value="ENOYL_COA_HYDRATASE"/>
    <property type="match status" value="1"/>
</dbReference>
<dbReference type="InterPro" id="IPR014748">
    <property type="entry name" value="Enoyl-CoA_hydra_C"/>
</dbReference>
<dbReference type="EMBL" id="FOHZ01000034">
    <property type="protein sequence ID" value="SET87229.1"/>
    <property type="molecule type" value="Genomic_DNA"/>
</dbReference>
<organism evidence="5 6">
    <name type="scientific">Marinobacter segnicrescens</name>
    <dbReference type="NCBI Taxonomy" id="430453"/>
    <lineage>
        <taxon>Bacteria</taxon>
        <taxon>Pseudomonadati</taxon>
        <taxon>Pseudomonadota</taxon>
        <taxon>Gammaproteobacteria</taxon>
        <taxon>Pseudomonadales</taxon>
        <taxon>Marinobacteraceae</taxon>
        <taxon>Marinobacter</taxon>
    </lineage>
</organism>
<evidence type="ECO:0000313" key="6">
    <source>
        <dbReference type="Proteomes" id="UP000198762"/>
    </source>
</evidence>
<dbReference type="STRING" id="430453.SAMN04487962_13421"/>
<protein>
    <submittedName>
        <fullName evidence="5">Enoyl-CoA hydratase</fullName>
    </submittedName>
</protein>
<dbReference type="Gene3D" id="3.90.226.10">
    <property type="entry name" value="2-enoyl-CoA Hydratase, Chain A, domain 1"/>
    <property type="match status" value="1"/>
</dbReference>
<dbReference type="Proteomes" id="UP000198762">
    <property type="component" value="Unassembled WGS sequence"/>
</dbReference>
<dbReference type="Gene3D" id="1.10.12.10">
    <property type="entry name" value="Lyase 2-enoyl-coa Hydratase, Chain A, domain 2"/>
    <property type="match status" value="1"/>
</dbReference>
<evidence type="ECO:0000256" key="1">
    <source>
        <dbReference type="ARBA" id="ARBA00005254"/>
    </source>
</evidence>
<proteinExistence type="inferred from homology"/>
<keyword evidence="2" id="KW-0443">Lipid metabolism</keyword>
<evidence type="ECO:0000256" key="3">
    <source>
        <dbReference type="ARBA" id="ARBA00023239"/>
    </source>
</evidence>
<dbReference type="FunFam" id="3.90.226.10:FF:000009">
    <property type="entry name" value="Carnitinyl-CoA dehydratase"/>
    <property type="match status" value="1"/>
</dbReference>
<dbReference type="InterPro" id="IPR029045">
    <property type="entry name" value="ClpP/crotonase-like_dom_sf"/>
</dbReference>
<dbReference type="InterPro" id="IPR001753">
    <property type="entry name" value="Enoyl-CoA_hydra/iso"/>
</dbReference>